<comment type="caution">
    <text evidence="3">The sequence shown here is derived from an EMBL/GenBank/DDBJ whole genome shotgun (WGS) entry which is preliminary data.</text>
</comment>
<keyword evidence="1" id="KW-0812">Transmembrane</keyword>
<gene>
    <name evidence="3" type="ORF">R3P82_06885</name>
</gene>
<keyword evidence="1" id="KW-1133">Transmembrane helix</keyword>
<feature type="chain" id="PRO_5042133134" evidence="2">
    <location>
        <begin position="25"/>
        <end position="63"/>
    </location>
</feature>
<evidence type="ECO:0000313" key="4">
    <source>
        <dbReference type="Proteomes" id="UP001185873"/>
    </source>
</evidence>
<organism evidence="3 4">
    <name type="scientific">Dietzia maris</name>
    <dbReference type="NCBI Taxonomy" id="37915"/>
    <lineage>
        <taxon>Bacteria</taxon>
        <taxon>Bacillati</taxon>
        <taxon>Actinomycetota</taxon>
        <taxon>Actinomycetes</taxon>
        <taxon>Mycobacteriales</taxon>
        <taxon>Dietziaceae</taxon>
        <taxon>Dietzia</taxon>
    </lineage>
</organism>
<accession>A0AAE4QYJ3</accession>
<keyword evidence="2" id="KW-0732">Signal</keyword>
<evidence type="ECO:0000313" key="3">
    <source>
        <dbReference type="EMBL" id="MDV6298838.1"/>
    </source>
</evidence>
<evidence type="ECO:0000256" key="2">
    <source>
        <dbReference type="SAM" id="SignalP"/>
    </source>
</evidence>
<dbReference type="Proteomes" id="UP001185873">
    <property type="component" value="Unassembled WGS sequence"/>
</dbReference>
<evidence type="ECO:0000256" key="1">
    <source>
        <dbReference type="SAM" id="Phobius"/>
    </source>
</evidence>
<keyword evidence="1" id="KW-0472">Membrane</keyword>
<dbReference type="RefSeq" id="WP_317469232.1">
    <property type="nucleotide sequence ID" value="NZ_JAWLKJ010000001.1"/>
</dbReference>
<name>A0AAE4QYJ3_9ACTN</name>
<dbReference type="AlphaFoldDB" id="A0AAE4QYJ3"/>
<dbReference type="EMBL" id="JAWLKJ010000001">
    <property type="protein sequence ID" value="MDV6298838.1"/>
    <property type="molecule type" value="Genomic_DNA"/>
</dbReference>
<feature type="transmembrane region" description="Helical" evidence="1">
    <location>
        <begin position="34"/>
        <end position="54"/>
    </location>
</feature>
<feature type="signal peptide" evidence="2">
    <location>
        <begin position="1"/>
        <end position="24"/>
    </location>
</feature>
<proteinExistence type="predicted"/>
<protein>
    <submittedName>
        <fullName evidence="3">Uncharacterized protein</fullName>
    </submittedName>
</protein>
<reference evidence="3" key="1">
    <citation type="submission" date="2023-10" db="EMBL/GenBank/DDBJ databases">
        <title>Development of a sustainable strategy for remediation of hydrocarbon-contaminated territories based on the waste exchange concept.</title>
        <authorList>
            <person name="Krivoruchko A."/>
        </authorList>
    </citation>
    <scope>NUCLEOTIDE SEQUENCE</scope>
    <source>
        <strain evidence="3">IEGM 1175</strain>
    </source>
</reference>
<sequence>MKRRVHFLLVLAAVLAMIALGATAVVLGEADDSPGLQGIGVLVVIGAAVVALRWRGPGERGPD</sequence>